<dbReference type="AlphaFoldDB" id="A0A059C3L6"/>
<organism evidence="1">
    <name type="scientific">Eucalyptus grandis</name>
    <name type="common">Flooded gum</name>
    <dbReference type="NCBI Taxonomy" id="71139"/>
    <lineage>
        <taxon>Eukaryota</taxon>
        <taxon>Viridiplantae</taxon>
        <taxon>Streptophyta</taxon>
        <taxon>Embryophyta</taxon>
        <taxon>Tracheophyta</taxon>
        <taxon>Spermatophyta</taxon>
        <taxon>Magnoliopsida</taxon>
        <taxon>eudicotyledons</taxon>
        <taxon>Gunneridae</taxon>
        <taxon>Pentapetalae</taxon>
        <taxon>rosids</taxon>
        <taxon>malvids</taxon>
        <taxon>Myrtales</taxon>
        <taxon>Myrtaceae</taxon>
        <taxon>Myrtoideae</taxon>
        <taxon>Eucalypteae</taxon>
        <taxon>Eucalyptus</taxon>
    </lineage>
</organism>
<dbReference type="InParanoid" id="A0A059C3L6"/>
<dbReference type="EMBL" id="KK198757">
    <property type="protein sequence ID" value="KCW73048.1"/>
    <property type="molecule type" value="Genomic_DNA"/>
</dbReference>
<name>A0A059C3L6_EUCGR</name>
<protein>
    <submittedName>
        <fullName evidence="1">Uncharacterized protein</fullName>
    </submittedName>
</protein>
<gene>
    <name evidence="1" type="ORF">EUGRSUZ_E01496</name>
</gene>
<reference evidence="1" key="1">
    <citation type="submission" date="2013-07" db="EMBL/GenBank/DDBJ databases">
        <title>The genome of Eucalyptus grandis.</title>
        <authorList>
            <person name="Schmutz J."/>
            <person name="Hayes R."/>
            <person name="Myburg A."/>
            <person name="Tuskan G."/>
            <person name="Grattapaglia D."/>
            <person name="Rokhsar D.S."/>
        </authorList>
    </citation>
    <scope>NUCLEOTIDE SEQUENCE</scope>
    <source>
        <tissue evidence="1">Leaf extractions</tissue>
    </source>
</reference>
<evidence type="ECO:0000313" key="1">
    <source>
        <dbReference type="EMBL" id="KCW73048.1"/>
    </source>
</evidence>
<dbReference type="Gramene" id="KCW73048">
    <property type="protein sequence ID" value="KCW73048"/>
    <property type="gene ID" value="EUGRSUZ_E01496"/>
</dbReference>
<proteinExistence type="predicted"/>
<accession>A0A059C3L6</accession>
<sequence length="68" mass="7190">MVVTGGVIPVINGGGPVIRDGGELSIKYESITCRNMYISIGAFWSVGCWLKNLCGLDSGGVFRKKTAP</sequence>